<dbReference type="Gene3D" id="3.30.565.10">
    <property type="entry name" value="Histidine kinase-like ATPase, C-terminal domain"/>
    <property type="match status" value="1"/>
</dbReference>
<dbReference type="CDD" id="cd00130">
    <property type="entry name" value="PAS"/>
    <property type="match status" value="2"/>
</dbReference>
<keyword evidence="5" id="KW-0418">Kinase</keyword>
<protein>
    <recommendedName>
        <fullName evidence="2">histidine kinase</fullName>
        <ecNumber evidence="2">2.7.13.3</ecNumber>
    </recommendedName>
</protein>
<dbReference type="PANTHER" id="PTHR43304:SF1">
    <property type="entry name" value="PAC DOMAIN-CONTAINING PROTEIN"/>
    <property type="match status" value="1"/>
</dbReference>
<dbReference type="Gene3D" id="1.10.287.130">
    <property type="match status" value="1"/>
</dbReference>
<dbReference type="InterPro" id="IPR000700">
    <property type="entry name" value="PAS-assoc_C"/>
</dbReference>
<dbReference type="InterPro" id="IPR013655">
    <property type="entry name" value="PAS_fold_3"/>
</dbReference>
<evidence type="ECO:0000256" key="4">
    <source>
        <dbReference type="ARBA" id="ARBA00022679"/>
    </source>
</evidence>
<dbReference type="SUPFAM" id="SSF47384">
    <property type="entry name" value="Homodimeric domain of signal transducing histidine kinase"/>
    <property type="match status" value="1"/>
</dbReference>
<evidence type="ECO:0000313" key="10">
    <source>
        <dbReference type="Proteomes" id="UP000240978"/>
    </source>
</evidence>
<dbReference type="EMBL" id="PYGK01000012">
    <property type="protein sequence ID" value="PSL25842.1"/>
    <property type="molecule type" value="Genomic_DNA"/>
</dbReference>
<feature type="domain" description="Histidine kinase" evidence="6">
    <location>
        <begin position="513"/>
        <end position="725"/>
    </location>
</feature>
<dbReference type="InterPro" id="IPR052162">
    <property type="entry name" value="Sensor_kinase/Photoreceptor"/>
</dbReference>
<evidence type="ECO:0000256" key="1">
    <source>
        <dbReference type="ARBA" id="ARBA00000085"/>
    </source>
</evidence>
<dbReference type="SMART" id="SM00086">
    <property type="entry name" value="PAC"/>
    <property type="match status" value="3"/>
</dbReference>
<dbReference type="AlphaFoldDB" id="A0A2P8FVU3"/>
<dbReference type="RefSeq" id="WP_106604468.1">
    <property type="nucleotide sequence ID" value="NZ_PYGK01000012.1"/>
</dbReference>
<dbReference type="SUPFAM" id="SSF55785">
    <property type="entry name" value="PYP-like sensor domain (PAS domain)"/>
    <property type="match status" value="3"/>
</dbReference>
<dbReference type="Pfam" id="PF02518">
    <property type="entry name" value="HATPase_c"/>
    <property type="match status" value="1"/>
</dbReference>
<reference evidence="9 10" key="1">
    <citation type="submission" date="2018-03" db="EMBL/GenBank/DDBJ databases">
        <title>Genomic Encyclopedia of Archaeal and Bacterial Type Strains, Phase II (KMG-II): from individual species to whole genera.</title>
        <authorList>
            <person name="Goeker M."/>
        </authorList>
    </citation>
    <scope>NUCLEOTIDE SEQUENCE [LARGE SCALE GENOMIC DNA]</scope>
    <source>
        <strain evidence="9 10">DSM 18107</strain>
    </source>
</reference>
<dbReference type="PROSITE" id="PS50113">
    <property type="entry name" value="PAC"/>
    <property type="match status" value="1"/>
</dbReference>
<gene>
    <name evidence="9" type="ORF">CLV42_11247</name>
</gene>
<organism evidence="9 10">
    <name type="scientific">Chitinophaga ginsengisoli</name>
    <dbReference type="NCBI Taxonomy" id="363837"/>
    <lineage>
        <taxon>Bacteria</taxon>
        <taxon>Pseudomonadati</taxon>
        <taxon>Bacteroidota</taxon>
        <taxon>Chitinophagia</taxon>
        <taxon>Chitinophagales</taxon>
        <taxon>Chitinophagaceae</taxon>
        <taxon>Chitinophaga</taxon>
    </lineage>
</organism>
<evidence type="ECO:0000313" key="9">
    <source>
        <dbReference type="EMBL" id="PSL25842.1"/>
    </source>
</evidence>
<dbReference type="Proteomes" id="UP000240978">
    <property type="component" value="Unassembled WGS sequence"/>
</dbReference>
<dbReference type="EC" id="2.7.13.3" evidence="2"/>
<dbReference type="CDD" id="cd00082">
    <property type="entry name" value="HisKA"/>
    <property type="match status" value="1"/>
</dbReference>
<comment type="catalytic activity">
    <reaction evidence="1">
        <text>ATP + protein L-histidine = ADP + protein N-phospho-L-histidine.</text>
        <dbReference type="EC" id="2.7.13.3"/>
    </reaction>
</comment>
<dbReference type="PRINTS" id="PR00344">
    <property type="entry name" value="BCTRLSENSOR"/>
</dbReference>
<dbReference type="PANTHER" id="PTHR43304">
    <property type="entry name" value="PHYTOCHROME-LIKE PROTEIN CPH1"/>
    <property type="match status" value="1"/>
</dbReference>
<dbReference type="SUPFAM" id="SSF55874">
    <property type="entry name" value="ATPase domain of HSP90 chaperone/DNA topoisomerase II/histidine kinase"/>
    <property type="match status" value="1"/>
</dbReference>
<dbReference type="SMART" id="SM00091">
    <property type="entry name" value="PAS"/>
    <property type="match status" value="2"/>
</dbReference>
<proteinExistence type="predicted"/>
<evidence type="ECO:0000259" key="8">
    <source>
        <dbReference type="PROSITE" id="PS50113"/>
    </source>
</evidence>
<dbReference type="PROSITE" id="PS50112">
    <property type="entry name" value="PAS"/>
    <property type="match status" value="2"/>
</dbReference>
<dbReference type="CDD" id="cd00075">
    <property type="entry name" value="HATPase"/>
    <property type="match status" value="1"/>
</dbReference>
<dbReference type="InterPro" id="IPR035965">
    <property type="entry name" value="PAS-like_dom_sf"/>
</dbReference>
<dbReference type="GO" id="GO:0000155">
    <property type="term" value="F:phosphorelay sensor kinase activity"/>
    <property type="evidence" value="ECO:0007669"/>
    <property type="project" value="InterPro"/>
</dbReference>
<dbReference type="InterPro" id="IPR001610">
    <property type="entry name" value="PAC"/>
</dbReference>
<evidence type="ECO:0000256" key="5">
    <source>
        <dbReference type="ARBA" id="ARBA00022777"/>
    </source>
</evidence>
<feature type="domain" description="PAS" evidence="7">
    <location>
        <begin position="370"/>
        <end position="426"/>
    </location>
</feature>
<dbReference type="InterPro" id="IPR004358">
    <property type="entry name" value="Sig_transdc_His_kin-like_C"/>
</dbReference>
<dbReference type="SMART" id="SM00388">
    <property type="entry name" value="HisKA"/>
    <property type="match status" value="1"/>
</dbReference>
<name>A0A2P8FVU3_9BACT</name>
<dbReference type="OrthoDB" id="1522284at2"/>
<dbReference type="PROSITE" id="PS50109">
    <property type="entry name" value="HIS_KIN"/>
    <property type="match status" value="1"/>
</dbReference>
<dbReference type="InterPro" id="IPR005467">
    <property type="entry name" value="His_kinase_dom"/>
</dbReference>
<feature type="domain" description="PAC" evidence="8">
    <location>
        <begin position="317"/>
        <end position="369"/>
    </location>
</feature>
<comment type="caution">
    <text evidence="9">The sequence shown here is derived from an EMBL/GenBank/DDBJ whole genome shotgun (WGS) entry which is preliminary data.</text>
</comment>
<dbReference type="Pfam" id="PF08447">
    <property type="entry name" value="PAS_3"/>
    <property type="match status" value="3"/>
</dbReference>
<sequence length="725" mass="82172">MNVILEQLLNKHFAGNDVPFHPDLFHELDILLNGAAATLPETGKESPATGTPEELYHILWETLNLLGTEASPMMDGDETLHSIVNAADMLYTGCRNIVAIEQQTLRETVHLKTIQGVAKAGSWDVPATYDLSAVQNYWSDELFHLLGIDPSANKITYEQYIALVHPEDRGFMMEEVSRAYTETGRYDTEYRIIRGGDIAHPRTVREIAEVIKDEVTGEPLSLIGVTMDITDIKQAEKAIVEANAELRTLFNNMNEVFFSVNVEQDRTLQISPACERLYGYAPEMFMKDPYLWFSLIIDEDKKKAHESNLQLSQGEDTQVEYRIRHRNGQIKWLSVRMRPTLNVSGKLIRIDGISSDITERKEAELALTNSELKLRSLLENSNDAIVIINEHLDYTFATESIGRIIGYATEEFVGTSMLNYIHEEDQGFIAHSLFSLNAKPREPLPFEVRFRAKDGHWVWLEGVATNYMNEAVINGHIVNFRDVTDEIAYRKELEDANDKLKKTNTELDRFVYSVSHDLRAPLASILGLIEFTESETDDEDIKQNLSMMKDSIRKLDIFILDILDYSRNARLEVKRTPISFSSLLTDIRNSLKFISTGNSNVEIRINIEEDGTFCSDRSRIIIILNNLVSNAVRYADPAKPASYVEVTVVARADGALISVKDNGIGIHKDYHQYIFNMFYRVSEKSKGSGLGLYLVKETVEKLNGDIQFTSTPGVGTEFKIYIPNP</sequence>
<evidence type="ECO:0000259" key="6">
    <source>
        <dbReference type="PROSITE" id="PS50109"/>
    </source>
</evidence>
<evidence type="ECO:0000256" key="3">
    <source>
        <dbReference type="ARBA" id="ARBA00022553"/>
    </source>
</evidence>
<dbReference type="SMART" id="SM00387">
    <property type="entry name" value="HATPase_c"/>
    <property type="match status" value="1"/>
</dbReference>
<dbReference type="InterPro" id="IPR003594">
    <property type="entry name" value="HATPase_dom"/>
</dbReference>
<dbReference type="Gene3D" id="3.30.450.20">
    <property type="entry name" value="PAS domain"/>
    <property type="match status" value="3"/>
</dbReference>
<accession>A0A2P8FVU3</accession>
<dbReference type="Pfam" id="PF00512">
    <property type="entry name" value="HisKA"/>
    <property type="match status" value="1"/>
</dbReference>
<dbReference type="InterPro" id="IPR036890">
    <property type="entry name" value="HATPase_C_sf"/>
</dbReference>
<evidence type="ECO:0000256" key="2">
    <source>
        <dbReference type="ARBA" id="ARBA00012438"/>
    </source>
</evidence>
<keyword evidence="4" id="KW-0808">Transferase</keyword>
<keyword evidence="3" id="KW-0597">Phosphoprotein</keyword>
<dbReference type="InterPro" id="IPR003661">
    <property type="entry name" value="HisK_dim/P_dom"/>
</dbReference>
<feature type="domain" description="PAS" evidence="7">
    <location>
        <begin position="242"/>
        <end position="316"/>
    </location>
</feature>
<dbReference type="Gene3D" id="2.10.70.100">
    <property type="match status" value="1"/>
</dbReference>
<dbReference type="InterPro" id="IPR036097">
    <property type="entry name" value="HisK_dim/P_sf"/>
</dbReference>
<dbReference type="InterPro" id="IPR000014">
    <property type="entry name" value="PAS"/>
</dbReference>
<keyword evidence="10" id="KW-1185">Reference proteome</keyword>
<evidence type="ECO:0000259" key="7">
    <source>
        <dbReference type="PROSITE" id="PS50112"/>
    </source>
</evidence>
<dbReference type="NCBIfam" id="TIGR00229">
    <property type="entry name" value="sensory_box"/>
    <property type="match status" value="2"/>
</dbReference>